<dbReference type="InterPro" id="IPR001387">
    <property type="entry name" value="Cro/C1-type_HTH"/>
</dbReference>
<dbReference type="GO" id="GO:0003677">
    <property type="term" value="F:DNA binding"/>
    <property type="evidence" value="ECO:0007669"/>
    <property type="project" value="UniProtKB-KW"/>
</dbReference>
<gene>
    <name evidence="6" type="ORF">GCM10007108_01920</name>
</gene>
<keyword evidence="1 4" id="KW-0805">Transcription regulation</keyword>
<evidence type="ECO:0000313" key="6">
    <source>
        <dbReference type="EMBL" id="GGM67470.1"/>
    </source>
</evidence>
<dbReference type="SUPFAM" id="SSF47413">
    <property type="entry name" value="lambda repressor-like DNA-binding domains"/>
    <property type="match status" value="1"/>
</dbReference>
<dbReference type="PROSITE" id="PS50943">
    <property type="entry name" value="HTH_CROC1"/>
    <property type="match status" value="1"/>
</dbReference>
<dbReference type="SMART" id="SM00530">
    <property type="entry name" value="HTH_XRE"/>
    <property type="match status" value="1"/>
</dbReference>
<feature type="domain" description="HTH cro/C1-type" evidence="5">
    <location>
        <begin position="102"/>
        <end position="155"/>
    </location>
</feature>
<dbReference type="NCBIfam" id="NF003162">
    <property type="entry name" value="PRK04140.1"/>
    <property type="match status" value="1"/>
</dbReference>
<organism evidence="6 7">
    <name type="scientific">Thermogymnomonas acidicola</name>
    <dbReference type="NCBI Taxonomy" id="399579"/>
    <lineage>
        <taxon>Archaea</taxon>
        <taxon>Methanobacteriati</taxon>
        <taxon>Thermoplasmatota</taxon>
        <taxon>Thermoplasmata</taxon>
        <taxon>Thermoplasmatales</taxon>
        <taxon>Thermogymnomonas</taxon>
    </lineage>
</organism>
<reference evidence="6" key="1">
    <citation type="journal article" date="2014" name="Int. J. Syst. Evol. Microbiol.">
        <title>Complete genome sequence of Corynebacterium casei LMG S-19264T (=DSM 44701T), isolated from a smear-ripened cheese.</title>
        <authorList>
            <consortium name="US DOE Joint Genome Institute (JGI-PGF)"/>
            <person name="Walter F."/>
            <person name="Albersmeier A."/>
            <person name="Kalinowski J."/>
            <person name="Ruckert C."/>
        </authorList>
    </citation>
    <scope>NUCLEOTIDE SEQUENCE</scope>
    <source>
        <strain evidence="6">JCM 13583</strain>
    </source>
</reference>
<dbReference type="Pfam" id="PF26553">
    <property type="entry name" value="PDDEXK_19"/>
    <property type="match status" value="1"/>
</dbReference>
<keyword evidence="2 4" id="KW-0238">DNA-binding</keyword>
<evidence type="ECO:0000256" key="2">
    <source>
        <dbReference type="ARBA" id="ARBA00023125"/>
    </source>
</evidence>
<sequence>MAFDIVARREDERYILKILFNIDTFRASSAIELIRVSKITESVPVVLGERTGNGPLERGVVYYRHTLPIMNLDTFQDYVDGERPYIFSGPGGYYVSIDGQRMKEVRERLRYSIGYISNKIGVSRRSVSLYENGNAATIEIFRKIEEVLKEDLKRRIDLREAMEGVSIPDPEAPEDELVGEVIEILSMMGLHSEVVKRSPFDAISLETYSRMLFLGVVEDMSRAARAAAIKSICDVLLQTPLVVSERDTDKETIGGCPVIPVGLLRATRDQDDLIRTIEKRAAGHS</sequence>
<evidence type="ECO:0000256" key="1">
    <source>
        <dbReference type="ARBA" id="ARBA00023015"/>
    </source>
</evidence>
<keyword evidence="3 4" id="KW-0804">Transcription</keyword>
<proteinExistence type="inferred from homology"/>
<evidence type="ECO:0000256" key="3">
    <source>
        <dbReference type="ARBA" id="ARBA00023163"/>
    </source>
</evidence>
<accession>A0AA37F9A0</accession>
<dbReference type="InterPro" id="IPR059051">
    <property type="entry name" value="MTH_967_PDDEXK"/>
</dbReference>
<dbReference type="HAMAP" id="MF_00584">
    <property type="entry name" value="HTH_type_cro_C1"/>
    <property type="match status" value="1"/>
</dbReference>
<reference evidence="6" key="2">
    <citation type="submission" date="2022-09" db="EMBL/GenBank/DDBJ databases">
        <authorList>
            <person name="Sun Q."/>
            <person name="Ohkuma M."/>
        </authorList>
    </citation>
    <scope>NUCLEOTIDE SEQUENCE</scope>
    <source>
        <strain evidence="6">JCM 13583</strain>
    </source>
</reference>
<dbReference type="EMBL" id="BMNY01000001">
    <property type="protein sequence ID" value="GGM67470.1"/>
    <property type="molecule type" value="Genomic_DNA"/>
</dbReference>
<dbReference type="Proteomes" id="UP000632195">
    <property type="component" value="Unassembled WGS sequence"/>
</dbReference>
<dbReference type="InterPro" id="IPR020886">
    <property type="entry name" value="MTH_967-like"/>
</dbReference>
<dbReference type="Pfam" id="PF01381">
    <property type="entry name" value="HTH_3"/>
    <property type="match status" value="1"/>
</dbReference>
<name>A0AA37F9A0_9ARCH</name>
<evidence type="ECO:0000256" key="4">
    <source>
        <dbReference type="HAMAP-Rule" id="MF_00584"/>
    </source>
</evidence>
<dbReference type="AlphaFoldDB" id="A0AA37F9A0"/>
<evidence type="ECO:0000259" key="5">
    <source>
        <dbReference type="PROSITE" id="PS50943"/>
    </source>
</evidence>
<evidence type="ECO:0000313" key="7">
    <source>
        <dbReference type="Proteomes" id="UP000632195"/>
    </source>
</evidence>
<dbReference type="Gene3D" id="1.10.260.40">
    <property type="entry name" value="lambda repressor-like DNA-binding domains"/>
    <property type="match status" value="1"/>
</dbReference>
<keyword evidence="7" id="KW-1185">Reference proteome</keyword>
<protein>
    <recommendedName>
        <fullName evidence="4">Putative HTH-type transcriptional regulatory protein GCM10007108_01920</fullName>
    </recommendedName>
</protein>
<dbReference type="GO" id="GO:0003700">
    <property type="term" value="F:DNA-binding transcription factor activity"/>
    <property type="evidence" value="ECO:0007669"/>
    <property type="project" value="UniProtKB-UniRule"/>
</dbReference>
<dbReference type="InterPro" id="IPR010982">
    <property type="entry name" value="Lambda_DNA-bd_dom_sf"/>
</dbReference>
<comment type="caution">
    <text evidence="6">The sequence shown here is derived from an EMBL/GenBank/DDBJ whole genome shotgun (WGS) entry which is preliminary data.</text>
</comment>
<dbReference type="CDD" id="cd00093">
    <property type="entry name" value="HTH_XRE"/>
    <property type="match status" value="1"/>
</dbReference>